<feature type="transmembrane region" description="Helical" evidence="10">
    <location>
        <begin position="465"/>
        <end position="483"/>
    </location>
</feature>
<feature type="transmembrane region" description="Helical" evidence="10">
    <location>
        <begin position="31"/>
        <end position="54"/>
    </location>
</feature>
<feature type="transmembrane region" description="Helical" evidence="10">
    <location>
        <begin position="489"/>
        <end position="509"/>
    </location>
</feature>
<evidence type="ECO:0000256" key="9">
    <source>
        <dbReference type="SAM" id="MobiDB-lite"/>
    </source>
</evidence>
<accession>A0ABQ6VDG6</accession>
<feature type="region of interest" description="Disordered" evidence="9">
    <location>
        <begin position="519"/>
        <end position="540"/>
    </location>
</feature>
<feature type="transmembrane region" description="Helical" evidence="10">
    <location>
        <begin position="430"/>
        <end position="458"/>
    </location>
</feature>
<gene>
    <name evidence="11" type="ORF">F8377_06180</name>
</gene>
<feature type="transmembrane region" description="Helical" evidence="10">
    <location>
        <begin position="273"/>
        <end position="303"/>
    </location>
</feature>
<feature type="transmembrane region" description="Helical" evidence="10">
    <location>
        <begin position="225"/>
        <end position="242"/>
    </location>
</feature>
<protein>
    <recommendedName>
        <fullName evidence="8">Alpha-(1-&gt;6)-mannopyranosyltransferase A</fullName>
    </recommendedName>
</protein>
<dbReference type="RefSeq" id="WP_151843069.1">
    <property type="nucleotide sequence ID" value="NZ_CP061033.1"/>
</dbReference>
<keyword evidence="2" id="KW-0328">Glycosyltransferase</keyword>
<keyword evidence="4 10" id="KW-0812">Transmembrane</keyword>
<keyword evidence="6 10" id="KW-0472">Membrane</keyword>
<evidence type="ECO:0000256" key="8">
    <source>
        <dbReference type="NCBIfam" id="TIGR03459"/>
    </source>
</evidence>
<proteinExistence type="inferred from homology"/>
<comment type="subcellular location">
    <subcellularLocation>
        <location evidence="1">Membrane</location>
        <topology evidence="1">Multi-pass membrane protein</topology>
    </subcellularLocation>
</comment>
<dbReference type="NCBIfam" id="NF038066">
    <property type="entry name" value="MptB"/>
    <property type="match status" value="1"/>
</dbReference>
<keyword evidence="12" id="KW-1185">Reference proteome</keyword>
<evidence type="ECO:0000256" key="2">
    <source>
        <dbReference type="ARBA" id="ARBA00022676"/>
    </source>
</evidence>
<dbReference type="Pfam" id="PF26314">
    <property type="entry name" value="MptA_B_family"/>
    <property type="match status" value="1"/>
</dbReference>
<evidence type="ECO:0000256" key="1">
    <source>
        <dbReference type="ARBA" id="ARBA00004141"/>
    </source>
</evidence>
<evidence type="ECO:0000313" key="12">
    <source>
        <dbReference type="Proteomes" id="UP000436181"/>
    </source>
</evidence>
<feature type="transmembrane region" description="Helical" evidence="10">
    <location>
        <begin position="75"/>
        <end position="98"/>
    </location>
</feature>
<evidence type="ECO:0000256" key="7">
    <source>
        <dbReference type="ARBA" id="ARBA00043987"/>
    </source>
</evidence>
<feature type="compositionally biased region" description="Basic and acidic residues" evidence="9">
    <location>
        <begin position="531"/>
        <end position="540"/>
    </location>
</feature>
<evidence type="ECO:0000256" key="5">
    <source>
        <dbReference type="ARBA" id="ARBA00022989"/>
    </source>
</evidence>
<dbReference type="InterPro" id="IPR049829">
    <property type="entry name" value="MptA/B-like"/>
</dbReference>
<sequence>MSTSTSTSTSFTRALLDHWAHRFRAISYDSAITIGLVGSIIIALCSHAVGAPRIRGGIMHLLGLTSFTSGHMQGILTVVFWIAIALLIVSWISVGGHMWRDGAPLRRRAVASWVIPFLFAGPMMSRDVYSYLMQGTLARDGIDAYTHGAAANPGPMLFEVSADWRNTTTPYGPLHLWIGELITRVTGDNITAGVLAFKLLSLASVAVMVWAVARLAEHMGARADLAVWIGVLNPLCLIHLLGGMHNENLMMALVLTGYVVALTWKPVPGLVAGAALIAVGTALKATAIIALPFLVWITVARIAGSLPAPGALRQRAVVDTGRRLLTLVWTGVLAVVVTVAVMAAITAASGQSWGWVTQVTGNTKVINPLALPSFLASTAQVLLSPFETGLTFNVIVDALRPISTAIMLVGLVVVWWLFRHDPLRAIQGVTLAYMVTCVFNTVTLPWYYAAALAFVGLWVREARGLYVVAVFVMWLSMMFDGGGNNRLYTLWWVLLMLVVMGWLAAAAFVTKPWPERGASLRGQGGRAGRPLGDREASRRR</sequence>
<organism evidence="11 12">
    <name type="scientific">Corynebacterium zhongnanshanii</name>
    <dbReference type="NCBI Taxonomy" id="2768834"/>
    <lineage>
        <taxon>Bacteria</taxon>
        <taxon>Bacillati</taxon>
        <taxon>Actinomycetota</taxon>
        <taxon>Actinomycetes</taxon>
        <taxon>Mycobacteriales</taxon>
        <taxon>Corynebacteriaceae</taxon>
        <taxon>Corynebacterium</taxon>
    </lineage>
</organism>
<comment type="caution">
    <text evidence="11">The sequence shown here is derived from an EMBL/GenBank/DDBJ whole genome shotgun (WGS) entry which is preliminary data.</text>
</comment>
<evidence type="ECO:0000256" key="6">
    <source>
        <dbReference type="ARBA" id="ARBA00023136"/>
    </source>
</evidence>
<keyword evidence="5 10" id="KW-1133">Transmembrane helix</keyword>
<feature type="transmembrane region" description="Helical" evidence="10">
    <location>
        <begin position="324"/>
        <end position="345"/>
    </location>
</feature>
<dbReference type="Proteomes" id="UP000436181">
    <property type="component" value="Unassembled WGS sequence"/>
</dbReference>
<evidence type="ECO:0000313" key="11">
    <source>
        <dbReference type="EMBL" id="KAB3520831.1"/>
    </source>
</evidence>
<evidence type="ECO:0000256" key="3">
    <source>
        <dbReference type="ARBA" id="ARBA00022679"/>
    </source>
</evidence>
<comment type="similarity">
    <text evidence="7">Belongs to the MptA/B family.</text>
</comment>
<dbReference type="NCBIfam" id="TIGR03459">
    <property type="entry name" value="crt_membr"/>
    <property type="match status" value="1"/>
</dbReference>
<feature type="transmembrane region" description="Helical" evidence="10">
    <location>
        <begin position="190"/>
        <end position="213"/>
    </location>
</feature>
<dbReference type="InterPro" id="IPR017822">
    <property type="entry name" value="MptA-like"/>
</dbReference>
<reference evidence="11 12" key="1">
    <citation type="submission" date="2019-10" db="EMBL/GenBank/DDBJ databases">
        <title>Corynebacterium sp novel species isolated from the respiratory tract of Marmot.</title>
        <authorList>
            <person name="Zhang G."/>
        </authorList>
    </citation>
    <scope>NUCLEOTIDE SEQUENCE [LARGE SCALE GENOMIC DNA]</scope>
    <source>
        <strain evidence="11 12">336</strain>
    </source>
</reference>
<evidence type="ECO:0000256" key="10">
    <source>
        <dbReference type="SAM" id="Phobius"/>
    </source>
</evidence>
<keyword evidence="3" id="KW-0808">Transferase</keyword>
<name>A0ABQ6VDG6_9CORY</name>
<feature type="transmembrane region" description="Helical" evidence="10">
    <location>
        <begin position="110"/>
        <end position="129"/>
    </location>
</feature>
<dbReference type="EMBL" id="WBZJ01000002">
    <property type="protein sequence ID" value="KAB3520831.1"/>
    <property type="molecule type" value="Genomic_DNA"/>
</dbReference>
<feature type="transmembrane region" description="Helical" evidence="10">
    <location>
        <begin position="398"/>
        <end position="418"/>
    </location>
</feature>
<evidence type="ECO:0000256" key="4">
    <source>
        <dbReference type="ARBA" id="ARBA00022692"/>
    </source>
</evidence>